<feature type="transmembrane region" description="Helical" evidence="8">
    <location>
        <begin position="281"/>
        <end position="299"/>
    </location>
</feature>
<reference evidence="10 11" key="1">
    <citation type="submission" date="2023-05" db="EMBL/GenBank/DDBJ databases">
        <title>Pseudodonghicola sp. nov.</title>
        <authorList>
            <person name="Huang J."/>
        </authorList>
    </citation>
    <scope>NUCLEOTIDE SEQUENCE [LARGE SCALE GENOMIC DNA]</scope>
    <source>
        <strain evidence="10 11">IC7</strain>
    </source>
</reference>
<sequence>MGGRLWAMIVKELWAILRDPRGRIILVVPPLMQLFVLGFATTLEVKNTAIGIYDRDGGAASIEIAQRIVGSPNIRAVLPLYSEAEARAAIDRQKVVAVVSFADGFSADLAAGRPAQVQGIFDGRKSNAAQIMSGYLSTIIAGYGAELAGQTASFSTVTVHWFNPNLQYLWFTMPGLVVIITTISGLGLTAQSVARERELGSFSQLLVSPLRLSEILIGKIVPPMLVGAFNATLYLVLISQLFGVPLTGSVPFFYVSLVLYLLALAGVGLLISSVSQTQQQAFLGMFFASVLAILLSGYASPVENMPLWLRVVTEAVPTRHFLVVSEGVFLKDMPIADLWANSWPMVLIAAVTLPAAALLFRARME</sequence>
<keyword evidence="5 8" id="KW-0812">Transmembrane</keyword>
<keyword evidence="4" id="KW-1003">Cell membrane</keyword>
<accession>A0ABT7F2R4</accession>
<dbReference type="Proteomes" id="UP001243757">
    <property type="component" value="Unassembled WGS sequence"/>
</dbReference>
<evidence type="ECO:0000256" key="8">
    <source>
        <dbReference type="SAM" id="Phobius"/>
    </source>
</evidence>
<evidence type="ECO:0000313" key="10">
    <source>
        <dbReference type="EMBL" id="MDK3018894.1"/>
    </source>
</evidence>
<comment type="subcellular location">
    <subcellularLocation>
        <location evidence="1">Cell membrane</location>
        <topology evidence="1">Multi-pass membrane protein</topology>
    </subcellularLocation>
</comment>
<feature type="transmembrane region" description="Helical" evidence="8">
    <location>
        <begin position="342"/>
        <end position="360"/>
    </location>
</feature>
<keyword evidence="3" id="KW-0813">Transport</keyword>
<dbReference type="Gene3D" id="3.40.1710.10">
    <property type="entry name" value="abc type-2 transporter like domain"/>
    <property type="match status" value="1"/>
</dbReference>
<keyword evidence="7 8" id="KW-0472">Membrane</keyword>
<evidence type="ECO:0000259" key="9">
    <source>
        <dbReference type="PROSITE" id="PS51012"/>
    </source>
</evidence>
<keyword evidence="6 8" id="KW-1133">Transmembrane helix</keyword>
<protein>
    <submittedName>
        <fullName evidence="10">ABC transporter permease</fullName>
    </submittedName>
</protein>
<feature type="transmembrane region" description="Helical" evidence="8">
    <location>
        <begin position="168"/>
        <end position="188"/>
    </location>
</feature>
<dbReference type="EMBL" id="JASNJD010000010">
    <property type="protein sequence ID" value="MDK3018894.1"/>
    <property type="molecule type" value="Genomic_DNA"/>
</dbReference>
<comment type="similarity">
    <text evidence="2">Belongs to the ABC-2 integral membrane protein family.</text>
</comment>
<evidence type="ECO:0000256" key="5">
    <source>
        <dbReference type="ARBA" id="ARBA00022692"/>
    </source>
</evidence>
<dbReference type="PANTHER" id="PTHR30294">
    <property type="entry name" value="MEMBRANE COMPONENT OF ABC TRANSPORTER YHHJ-RELATED"/>
    <property type="match status" value="1"/>
</dbReference>
<feature type="transmembrane region" description="Helical" evidence="8">
    <location>
        <begin position="252"/>
        <end position="274"/>
    </location>
</feature>
<evidence type="ECO:0000256" key="7">
    <source>
        <dbReference type="ARBA" id="ARBA00023136"/>
    </source>
</evidence>
<dbReference type="InterPro" id="IPR047817">
    <property type="entry name" value="ABC2_TM_bact-type"/>
</dbReference>
<dbReference type="Pfam" id="PF12698">
    <property type="entry name" value="ABC2_membrane_3"/>
    <property type="match status" value="1"/>
</dbReference>
<dbReference type="PANTHER" id="PTHR30294:SF44">
    <property type="entry name" value="MULTIDRUG ABC TRANSPORTER PERMEASE YBHR-RELATED"/>
    <property type="match status" value="1"/>
</dbReference>
<evidence type="ECO:0000256" key="6">
    <source>
        <dbReference type="ARBA" id="ARBA00022989"/>
    </source>
</evidence>
<feature type="domain" description="ABC transmembrane type-2" evidence="9">
    <location>
        <begin position="129"/>
        <end position="363"/>
    </location>
</feature>
<dbReference type="PROSITE" id="PS51012">
    <property type="entry name" value="ABC_TM2"/>
    <property type="match status" value="1"/>
</dbReference>
<evidence type="ECO:0000256" key="3">
    <source>
        <dbReference type="ARBA" id="ARBA00022448"/>
    </source>
</evidence>
<comment type="caution">
    <text evidence="10">The sequence shown here is derived from an EMBL/GenBank/DDBJ whole genome shotgun (WGS) entry which is preliminary data.</text>
</comment>
<evidence type="ECO:0000256" key="4">
    <source>
        <dbReference type="ARBA" id="ARBA00022475"/>
    </source>
</evidence>
<gene>
    <name evidence="10" type="ORF">QO033_14510</name>
</gene>
<evidence type="ECO:0000256" key="1">
    <source>
        <dbReference type="ARBA" id="ARBA00004651"/>
    </source>
</evidence>
<proteinExistence type="inferred from homology"/>
<evidence type="ECO:0000313" key="11">
    <source>
        <dbReference type="Proteomes" id="UP001243757"/>
    </source>
</evidence>
<name>A0ABT7F2R4_9RHOB</name>
<feature type="transmembrane region" description="Helical" evidence="8">
    <location>
        <begin position="220"/>
        <end position="246"/>
    </location>
</feature>
<keyword evidence="11" id="KW-1185">Reference proteome</keyword>
<organism evidence="10 11">
    <name type="scientific">Pseudodonghicola flavimaris</name>
    <dbReference type="NCBI Taxonomy" id="3050036"/>
    <lineage>
        <taxon>Bacteria</taxon>
        <taxon>Pseudomonadati</taxon>
        <taxon>Pseudomonadota</taxon>
        <taxon>Alphaproteobacteria</taxon>
        <taxon>Rhodobacterales</taxon>
        <taxon>Paracoccaceae</taxon>
        <taxon>Pseudodonghicola</taxon>
    </lineage>
</organism>
<dbReference type="InterPro" id="IPR051449">
    <property type="entry name" value="ABC-2_transporter_component"/>
</dbReference>
<evidence type="ECO:0000256" key="2">
    <source>
        <dbReference type="ARBA" id="ARBA00007783"/>
    </source>
</evidence>
<dbReference type="RefSeq" id="WP_284481700.1">
    <property type="nucleotide sequence ID" value="NZ_JASNJD010000010.1"/>
</dbReference>
<dbReference type="InterPro" id="IPR013525">
    <property type="entry name" value="ABC2_TM"/>
</dbReference>